<dbReference type="PANTHER" id="PTHR42709">
    <property type="entry name" value="ALKALINE PHOSPHATASE LIKE PROTEIN"/>
    <property type="match status" value="1"/>
</dbReference>
<feature type="transmembrane region" description="Helical" evidence="7">
    <location>
        <begin position="144"/>
        <end position="164"/>
    </location>
</feature>
<dbReference type="RefSeq" id="WP_190453723.1">
    <property type="nucleotide sequence ID" value="NZ_JAMPLM010000001.1"/>
</dbReference>
<keyword evidence="3" id="KW-1003">Cell membrane</keyword>
<evidence type="ECO:0000313" key="9">
    <source>
        <dbReference type="EMBL" id="MEP1057060.1"/>
    </source>
</evidence>
<evidence type="ECO:0000256" key="2">
    <source>
        <dbReference type="ARBA" id="ARBA00010792"/>
    </source>
</evidence>
<keyword evidence="4 7" id="KW-0812">Transmembrane</keyword>
<evidence type="ECO:0000256" key="4">
    <source>
        <dbReference type="ARBA" id="ARBA00022692"/>
    </source>
</evidence>
<accession>A0ABV0KF86</accession>
<feature type="transmembrane region" description="Helical" evidence="7">
    <location>
        <begin position="176"/>
        <end position="198"/>
    </location>
</feature>
<feature type="transmembrane region" description="Helical" evidence="7">
    <location>
        <begin position="56"/>
        <end position="77"/>
    </location>
</feature>
<evidence type="ECO:0000259" key="8">
    <source>
        <dbReference type="Pfam" id="PF09335"/>
    </source>
</evidence>
<keyword evidence="6 7" id="KW-0472">Membrane</keyword>
<keyword evidence="5 7" id="KW-1133">Transmembrane helix</keyword>
<comment type="caution">
    <text evidence="9">The sequence shown here is derived from an EMBL/GenBank/DDBJ whole genome shotgun (WGS) entry which is preliminary data.</text>
</comment>
<dbReference type="PANTHER" id="PTHR42709:SF6">
    <property type="entry name" value="UNDECAPRENYL PHOSPHATE TRANSPORTER A"/>
    <property type="match status" value="1"/>
</dbReference>
<feature type="domain" description="VTT" evidence="8">
    <location>
        <begin position="36"/>
        <end position="162"/>
    </location>
</feature>
<evidence type="ECO:0000256" key="3">
    <source>
        <dbReference type="ARBA" id="ARBA00022475"/>
    </source>
</evidence>
<keyword evidence="10" id="KW-1185">Reference proteome</keyword>
<dbReference type="EMBL" id="JAMPLM010000001">
    <property type="protein sequence ID" value="MEP1057060.1"/>
    <property type="molecule type" value="Genomic_DNA"/>
</dbReference>
<evidence type="ECO:0000256" key="5">
    <source>
        <dbReference type="ARBA" id="ARBA00022989"/>
    </source>
</evidence>
<protein>
    <submittedName>
        <fullName evidence="9">DedA family protein</fullName>
    </submittedName>
</protein>
<dbReference type="Pfam" id="PF09335">
    <property type="entry name" value="VTT_dom"/>
    <property type="match status" value="1"/>
</dbReference>
<reference evidence="9 10" key="1">
    <citation type="submission" date="2022-04" db="EMBL/GenBank/DDBJ databases">
        <title>Positive selection, recombination, and allopatry shape intraspecific diversity of widespread and dominant cyanobacteria.</title>
        <authorList>
            <person name="Wei J."/>
            <person name="Shu W."/>
            <person name="Hu C."/>
        </authorList>
    </citation>
    <scope>NUCLEOTIDE SEQUENCE [LARGE SCALE GENOMIC DNA]</scope>
    <source>
        <strain evidence="9 10">AS-A4</strain>
    </source>
</reference>
<comment type="similarity">
    <text evidence="2">Belongs to the DedA family.</text>
</comment>
<comment type="subcellular location">
    <subcellularLocation>
        <location evidence="1">Cell membrane</location>
        <topology evidence="1">Multi-pass membrane protein</topology>
    </subcellularLocation>
</comment>
<name>A0ABV0KF86_9CYAN</name>
<evidence type="ECO:0000313" key="10">
    <source>
        <dbReference type="Proteomes" id="UP001476950"/>
    </source>
</evidence>
<gene>
    <name evidence="9" type="ORF">NDI38_01335</name>
</gene>
<evidence type="ECO:0000256" key="7">
    <source>
        <dbReference type="SAM" id="Phobius"/>
    </source>
</evidence>
<dbReference type="Proteomes" id="UP001476950">
    <property type="component" value="Unassembled WGS sequence"/>
</dbReference>
<feature type="transmembrane region" description="Helical" evidence="7">
    <location>
        <begin position="18"/>
        <end position="36"/>
    </location>
</feature>
<dbReference type="InterPro" id="IPR032816">
    <property type="entry name" value="VTT_dom"/>
</dbReference>
<sequence length="222" mass="24440">MTLDFISIETIQEIAQQYGYWAVFSGIFLESLGLPIPGETVTIAGGFLAGNDQLNYWIVLADASLGAILGGNVGYWIGRRGGWPLLLSIGRIFRIREEQLESLKRQFGENAPRTVFLGRFIALLRTFASPLAGIVQMPYLQFTVYNTLGAVTWASVVVSLSYFAGQFVPLESMVAWAGQFAFVMLLIAIAWIAIPLWLESRKVKEVVVSSDPQPDDQPASGM</sequence>
<dbReference type="InterPro" id="IPR051311">
    <property type="entry name" value="DedA_domain"/>
</dbReference>
<proteinExistence type="inferred from homology"/>
<evidence type="ECO:0000256" key="6">
    <source>
        <dbReference type="ARBA" id="ARBA00023136"/>
    </source>
</evidence>
<organism evidence="9 10">
    <name type="scientific">Stenomitos frigidus AS-A4</name>
    <dbReference type="NCBI Taxonomy" id="2933935"/>
    <lineage>
        <taxon>Bacteria</taxon>
        <taxon>Bacillati</taxon>
        <taxon>Cyanobacteriota</taxon>
        <taxon>Cyanophyceae</taxon>
        <taxon>Leptolyngbyales</taxon>
        <taxon>Leptolyngbyaceae</taxon>
        <taxon>Stenomitos</taxon>
    </lineage>
</organism>
<evidence type="ECO:0000256" key="1">
    <source>
        <dbReference type="ARBA" id="ARBA00004651"/>
    </source>
</evidence>